<sequence length="303" mass="34932">MKKIETRDGLSLSELSLGCMNLPLNDEKETEKIIEYALSEGINYFDTADFYQFGDNESVLGRVLDKYRSRYDFNIGTKGGNDFDRIKREPKGWNPDKAYIKEAAKESLRRLKTDVIDLYQLHGGTIEDDKDEVISALEELKTEGIIRSYGISSIRMNVIDYYKKHSNINTLMMQFNPIDNRPLEVIDGLDDITVIARGPLFKGVFSSHSERVLTKKFENGFLSLNTDDMRQVTEELKEIDSDLSRLSYRFLSYHNAVIANGVSSLQQLEENIKSFNQSEPLSIDEYDKIYQALKILKYEDHRS</sequence>
<dbReference type="PANTHER" id="PTHR43312">
    <property type="entry name" value="D-THREO-ALDOSE 1-DEHYDROGENASE"/>
    <property type="match status" value="1"/>
</dbReference>
<dbReference type="SUPFAM" id="SSF51430">
    <property type="entry name" value="NAD(P)-linked oxidoreductase"/>
    <property type="match status" value="1"/>
</dbReference>
<dbReference type="Proteomes" id="UP001597519">
    <property type="component" value="Unassembled WGS sequence"/>
</dbReference>
<dbReference type="Gene3D" id="3.20.20.100">
    <property type="entry name" value="NADP-dependent oxidoreductase domain"/>
    <property type="match status" value="1"/>
</dbReference>
<dbReference type="RefSeq" id="WP_377771338.1">
    <property type="nucleotide sequence ID" value="NZ_JBHUOQ010000001.1"/>
</dbReference>
<protein>
    <submittedName>
        <fullName evidence="2">Aldo/keto reductase</fullName>
        <ecNumber evidence="2">1.1.1.-</ecNumber>
    </submittedName>
</protein>
<dbReference type="PANTHER" id="PTHR43312:SF1">
    <property type="entry name" value="NADP-DEPENDENT OXIDOREDUCTASE DOMAIN-CONTAINING PROTEIN"/>
    <property type="match status" value="1"/>
</dbReference>
<feature type="domain" description="NADP-dependent oxidoreductase" evidence="1">
    <location>
        <begin position="15"/>
        <end position="292"/>
    </location>
</feature>
<dbReference type="Pfam" id="PF00248">
    <property type="entry name" value="Aldo_ket_red"/>
    <property type="match status" value="1"/>
</dbReference>
<keyword evidence="3" id="KW-1185">Reference proteome</keyword>
<name>A0ABW5WST1_9STAP</name>
<proteinExistence type="predicted"/>
<dbReference type="EC" id="1.1.1.-" evidence="2"/>
<dbReference type="InterPro" id="IPR053135">
    <property type="entry name" value="AKR2_Oxidoreductase"/>
</dbReference>
<evidence type="ECO:0000313" key="3">
    <source>
        <dbReference type="Proteomes" id="UP001597519"/>
    </source>
</evidence>
<organism evidence="2 3">
    <name type="scientific">Corticicoccus populi</name>
    <dbReference type="NCBI Taxonomy" id="1812821"/>
    <lineage>
        <taxon>Bacteria</taxon>
        <taxon>Bacillati</taxon>
        <taxon>Bacillota</taxon>
        <taxon>Bacilli</taxon>
        <taxon>Bacillales</taxon>
        <taxon>Staphylococcaceae</taxon>
        <taxon>Corticicoccus</taxon>
    </lineage>
</organism>
<evidence type="ECO:0000313" key="2">
    <source>
        <dbReference type="EMBL" id="MFD2829384.1"/>
    </source>
</evidence>
<reference evidence="3" key="1">
    <citation type="journal article" date="2019" name="Int. J. Syst. Evol. Microbiol.">
        <title>The Global Catalogue of Microorganisms (GCM) 10K type strain sequencing project: providing services to taxonomists for standard genome sequencing and annotation.</title>
        <authorList>
            <consortium name="The Broad Institute Genomics Platform"/>
            <consortium name="The Broad Institute Genome Sequencing Center for Infectious Disease"/>
            <person name="Wu L."/>
            <person name="Ma J."/>
        </authorList>
    </citation>
    <scope>NUCLEOTIDE SEQUENCE [LARGE SCALE GENOMIC DNA]</scope>
    <source>
        <strain evidence="3">KCTC 33575</strain>
    </source>
</reference>
<dbReference type="InterPro" id="IPR023210">
    <property type="entry name" value="NADP_OxRdtase_dom"/>
</dbReference>
<gene>
    <name evidence="2" type="ORF">ACFSX4_02825</name>
</gene>
<dbReference type="GO" id="GO:0016491">
    <property type="term" value="F:oxidoreductase activity"/>
    <property type="evidence" value="ECO:0007669"/>
    <property type="project" value="UniProtKB-KW"/>
</dbReference>
<dbReference type="CDD" id="cd19086">
    <property type="entry name" value="AKR_AKR11C1"/>
    <property type="match status" value="1"/>
</dbReference>
<dbReference type="EMBL" id="JBHUOQ010000001">
    <property type="protein sequence ID" value="MFD2829384.1"/>
    <property type="molecule type" value="Genomic_DNA"/>
</dbReference>
<evidence type="ECO:0000259" key="1">
    <source>
        <dbReference type="Pfam" id="PF00248"/>
    </source>
</evidence>
<keyword evidence="2" id="KW-0560">Oxidoreductase</keyword>
<accession>A0ABW5WST1</accession>
<comment type="caution">
    <text evidence="2">The sequence shown here is derived from an EMBL/GenBank/DDBJ whole genome shotgun (WGS) entry which is preliminary data.</text>
</comment>
<dbReference type="InterPro" id="IPR036812">
    <property type="entry name" value="NAD(P)_OxRdtase_dom_sf"/>
</dbReference>